<comment type="subcellular location">
    <subcellularLocation>
        <location evidence="1">Cell membrane</location>
        <topology evidence="1">Multi-pass membrane protein</topology>
    </subcellularLocation>
</comment>
<feature type="transmembrane region" description="Helical" evidence="6">
    <location>
        <begin position="116"/>
        <end position="141"/>
    </location>
</feature>
<evidence type="ECO:0000313" key="8">
    <source>
        <dbReference type="Proteomes" id="UP000542776"/>
    </source>
</evidence>
<evidence type="ECO:0000256" key="6">
    <source>
        <dbReference type="SAM" id="Phobius"/>
    </source>
</evidence>
<keyword evidence="2" id="KW-1003">Cell membrane</keyword>
<dbReference type="PIRSF" id="PIRSF006324">
    <property type="entry name" value="LeuE"/>
    <property type="match status" value="1"/>
</dbReference>
<dbReference type="InterPro" id="IPR001123">
    <property type="entry name" value="LeuE-type"/>
</dbReference>
<evidence type="ECO:0000313" key="7">
    <source>
        <dbReference type="EMBL" id="MBB3999981.1"/>
    </source>
</evidence>
<keyword evidence="5 6" id="KW-0472">Membrane</keyword>
<feature type="transmembrane region" description="Helical" evidence="6">
    <location>
        <begin position="153"/>
        <end position="179"/>
    </location>
</feature>
<sequence length="212" mass="22343">MDFLPAAPALLGFTLAALVLTITPGPDMTLFLGRTLSQGRAAGLAAMFGACAGVLVHTTLAAVGLSALVAASPEAFLALKLAGAAYLAWLAVQAIRKGSSLSLEREAGGRQSLRANWLTGVGINLLNPKIILFFVTFLPVFVGADDPHASQKFFFLGVYFIAIAVPISIAMIVAADKIALALKRRPKVMRLIDWVFASVFSAFAINILMARV</sequence>
<evidence type="ECO:0000256" key="1">
    <source>
        <dbReference type="ARBA" id="ARBA00004651"/>
    </source>
</evidence>
<accession>A0A7W6H7G8</accession>
<feature type="transmembrane region" description="Helical" evidence="6">
    <location>
        <begin position="191"/>
        <end position="210"/>
    </location>
</feature>
<dbReference type="Proteomes" id="UP000542776">
    <property type="component" value="Unassembled WGS sequence"/>
</dbReference>
<evidence type="ECO:0000256" key="4">
    <source>
        <dbReference type="ARBA" id="ARBA00022989"/>
    </source>
</evidence>
<comment type="caution">
    <text evidence="7">The sequence shown here is derived from an EMBL/GenBank/DDBJ whole genome shotgun (WGS) entry which is preliminary data.</text>
</comment>
<organism evidence="7 8">
    <name type="scientific">Aureimonas pseudogalii</name>
    <dbReference type="NCBI Taxonomy" id="1744844"/>
    <lineage>
        <taxon>Bacteria</taxon>
        <taxon>Pseudomonadati</taxon>
        <taxon>Pseudomonadota</taxon>
        <taxon>Alphaproteobacteria</taxon>
        <taxon>Hyphomicrobiales</taxon>
        <taxon>Aurantimonadaceae</taxon>
        <taxon>Aureimonas</taxon>
    </lineage>
</organism>
<dbReference type="AlphaFoldDB" id="A0A7W6H7G8"/>
<protein>
    <submittedName>
        <fullName evidence="7">Threonine/homoserine/homoserine lactone efflux protein</fullName>
    </submittedName>
</protein>
<evidence type="ECO:0000256" key="2">
    <source>
        <dbReference type="ARBA" id="ARBA00022475"/>
    </source>
</evidence>
<dbReference type="PANTHER" id="PTHR30086">
    <property type="entry name" value="ARGININE EXPORTER PROTEIN ARGO"/>
    <property type="match status" value="1"/>
</dbReference>
<dbReference type="GO" id="GO:0005886">
    <property type="term" value="C:plasma membrane"/>
    <property type="evidence" value="ECO:0007669"/>
    <property type="project" value="UniProtKB-SubCell"/>
</dbReference>
<evidence type="ECO:0000256" key="3">
    <source>
        <dbReference type="ARBA" id="ARBA00022692"/>
    </source>
</evidence>
<evidence type="ECO:0000256" key="5">
    <source>
        <dbReference type="ARBA" id="ARBA00023136"/>
    </source>
</evidence>
<dbReference type="Pfam" id="PF01810">
    <property type="entry name" value="LysE"/>
    <property type="match status" value="1"/>
</dbReference>
<feature type="transmembrane region" description="Helical" evidence="6">
    <location>
        <begin position="75"/>
        <end position="95"/>
    </location>
</feature>
<reference evidence="7 8" key="1">
    <citation type="submission" date="2020-08" db="EMBL/GenBank/DDBJ databases">
        <title>Genomic Encyclopedia of Type Strains, Phase IV (KMG-IV): sequencing the most valuable type-strain genomes for metagenomic binning, comparative biology and taxonomic classification.</title>
        <authorList>
            <person name="Goeker M."/>
        </authorList>
    </citation>
    <scope>NUCLEOTIDE SEQUENCE [LARGE SCALE GENOMIC DNA]</scope>
    <source>
        <strain evidence="7 8">DSM 102238</strain>
    </source>
</reference>
<feature type="transmembrane region" description="Helical" evidence="6">
    <location>
        <begin position="6"/>
        <end position="23"/>
    </location>
</feature>
<proteinExistence type="predicted"/>
<dbReference type="PANTHER" id="PTHR30086:SF20">
    <property type="entry name" value="ARGININE EXPORTER PROTEIN ARGO-RELATED"/>
    <property type="match status" value="1"/>
</dbReference>
<dbReference type="GO" id="GO:0015171">
    <property type="term" value="F:amino acid transmembrane transporter activity"/>
    <property type="evidence" value="ECO:0007669"/>
    <property type="project" value="TreeGrafter"/>
</dbReference>
<gene>
    <name evidence="7" type="ORF">GGR04_003853</name>
</gene>
<keyword evidence="8" id="KW-1185">Reference proteome</keyword>
<dbReference type="RefSeq" id="WP_183201472.1">
    <property type="nucleotide sequence ID" value="NZ_JACIEK010000013.1"/>
</dbReference>
<keyword evidence="3 6" id="KW-0812">Transmembrane</keyword>
<feature type="transmembrane region" description="Helical" evidence="6">
    <location>
        <begin position="44"/>
        <end position="69"/>
    </location>
</feature>
<dbReference type="EMBL" id="JACIEK010000013">
    <property type="protein sequence ID" value="MBB3999981.1"/>
    <property type="molecule type" value="Genomic_DNA"/>
</dbReference>
<name>A0A7W6H7G8_9HYPH</name>
<keyword evidence="4 6" id="KW-1133">Transmembrane helix</keyword>